<dbReference type="EMBL" id="LWQS01000042">
    <property type="protein sequence ID" value="OAN46841.1"/>
    <property type="molecule type" value="Genomic_DNA"/>
</dbReference>
<feature type="transmembrane region" description="Helical" evidence="6">
    <location>
        <begin position="142"/>
        <end position="162"/>
    </location>
</feature>
<feature type="transmembrane region" description="Helical" evidence="6">
    <location>
        <begin position="108"/>
        <end position="135"/>
    </location>
</feature>
<keyword evidence="2" id="KW-0813">Transport</keyword>
<reference evidence="8 9" key="1">
    <citation type="submission" date="2016-04" db="EMBL/GenBank/DDBJ databases">
        <title>Chloroflexus islandicus sp. nov., a thermophilic filamentous anoxygenic phototrophic bacterium from geyser Strokkur (Iceland).</title>
        <authorList>
            <person name="Gaisin V.A."/>
            <person name="Kalashnikov A.M."/>
            <person name="Sukhacheva M.V."/>
            <person name="Grouzdev D.S."/>
            <person name="Ivanov T.M."/>
            <person name="Kuznetsov B."/>
            <person name="Gorlenko V.M."/>
        </authorList>
    </citation>
    <scope>NUCLEOTIDE SEQUENCE [LARGE SCALE GENOMIC DNA]</scope>
    <source>
        <strain evidence="9">isl-2</strain>
    </source>
</reference>
<feature type="transmembrane region" description="Helical" evidence="6">
    <location>
        <begin position="12"/>
        <end position="36"/>
    </location>
</feature>
<keyword evidence="9" id="KW-1185">Reference proteome</keyword>
<feature type="transmembrane region" description="Helical" evidence="6">
    <location>
        <begin position="56"/>
        <end position="76"/>
    </location>
</feature>
<dbReference type="RefSeq" id="WP_066785434.1">
    <property type="nucleotide sequence ID" value="NZ_LWQS01000042.1"/>
</dbReference>
<dbReference type="InterPro" id="IPR020846">
    <property type="entry name" value="MFS_dom"/>
</dbReference>
<dbReference type="AlphaFoldDB" id="A0A178MDF2"/>
<evidence type="ECO:0000256" key="2">
    <source>
        <dbReference type="ARBA" id="ARBA00022448"/>
    </source>
</evidence>
<evidence type="ECO:0000256" key="4">
    <source>
        <dbReference type="ARBA" id="ARBA00022989"/>
    </source>
</evidence>
<keyword evidence="5 6" id="KW-0472">Membrane</keyword>
<comment type="subcellular location">
    <subcellularLocation>
        <location evidence="1">Cell membrane</location>
        <topology evidence="1">Multi-pass membrane protein</topology>
    </subcellularLocation>
</comment>
<protein>
    <submittedName>
        <fullName evidence="8">MFS transporter</fullName>
    </submittedName>
</protein>
<proteinExistence type="predicted"/>
<organism evidence="8 9">
    <name type="scientific">Chloroflexus islandicus</name>
    <dbReference type="NCBI Taxonomy" id="1707952"/>
    <lineage>
        <taxon>Bacteria</taxon>
        <taxon>Bacillati</taxon>
        <taxon>Chloroflexota</taxon>
        <taxon>Chloroflexia</taxon>
        <taxon>Chloroflexales</taxon>
        <taxon>Chloroflexineae</taxon>
        <taxon>Chloroflexaceae</taxon>
        <taxon>Chloroflexus</taxon>
    </lineage>
</organism>
<dbReference type="InterPro" id="IPR036259">
    <property type="entry name" value="MFS_trans_sf"/>
</dbReference>
<accession>A0A178MDF2</accession>
<feature type="domain" description="Major facilitator superfamily (MFS) profile" evidence="7">
    <location>
        <begin position="14"/>
        <end position="408"/>
    </location>
</feature>
<dbReference type="InterPro" id="IPR011701">
    <property type="entry name" value="MFS"/>
</dbReference>
<dbReference type="InterPro" id="IPR052983">
    <property type="entry name" value="MFS_Riboflavin_Transporter"/>
</dbReference>
<sequence>MLLNRVRTGHLYYGWVMLWAVSLTEVVSWGILYYAYSVFVAPMARDLAVDQLAIATGYAIALLSNGAAAPLVGWWLDRYGARGLMTAGSIGGCVLVLLWSQVTTPLQLYLVMAGIGVASAAVLYEPAFAIVAAWFRRERGRALQILTFFGAWASFIFIPLAGWLVDQLGWRAALLALAAILALTIPPHALIIRRRPADLGLAPDGDPPATAAVAPAETVVRPRAALRQRRFWLLGGAFAASGFATVAMTVHLIPYLLTRGESLTVASSIAGLHGMMSLLGRLLIGPLGERWPRWLVTAGLFAMQIAGLLALVAFSHTAAAIVYIALFGAGAGTQTIMRAALIAEQYGSANYGLISGWQNVLLTVARTAAPVGAGALIGLTGYHGMLWCLIGLLTAGMALLVIVGRQAVSLSDGH</sequence>
<feature type="transmembrane region" description="Helical" evidence="6">
    <location>
        <begin position="168"/>
        <end position="185"/>
    </location>
</feature>
<dbReference type="Gene3D" id="1.20.1250.20">
    <property type="entry name" value="MFS general substrate transporter like domains"/>
    <property type="match status" value="1"/>
</dbReference>
<dbReference type="PANTHER" id="PTHR43385">
    <property type="entry name" value="RIBOFLAVIN TRANSPORTER RIBJ"/>
    <property type="match status" value="1"/>
</dbReference>
<dbReference type="CDD" id="cd17355">
    <property type="entry name" value="MFS_YcxA_like"/>
    <property type="match status" value="1"/>
</dbReference>
<keyword evidence="4 6" id="KW-1133">Transmembrane helix</keyword>
<dbReference type="STRING" id="1707952.A6A03_11825"/>
<dbReference type="OrthoDB" id="182417at2"/>
<dbReference type="PANTHER" id="PTHR43385:SF1">
    <property type="entry name" value="RIBOFLAVIN TRANSPORTER RIBJ"/>
    <property type="match status" value="1"/>
</dbReference>
<evidence type="ECO:0000313" key="8">
    <source>
        <dbReference type="EMBL" id="OAN46841.1"/>
    </source>
</evidence>
<comment type="caution">
    <text evidence="8">The sequence shown here is derived from an EMBL/GenBank/DDBJ whole genome shotgun (WGS) entry which is preliminary data.</text>
</comment>
<feature type="transmembrane region" description="Helical" evidence="6">
    <location>
        <begin position="263"/>
        <end position="282"/>
    </location>
</feature>
<dbReference type="Pfam" id="PF07690">
    <property type="entry name" value="MFS_1"/>
    <property type="match status" value="1"/>
</dbReference>
<dbReference type="SUPFAM" id="SSF103473">
    <property type="entry name" value="MFS general substrate transporter"/>
    <property type="match status" value="1"/>
</dbReference>
<gene>
    <name evidence="8" type="ORF">A6A03_11825</name>
</gene>
<evidence type="ECO:0000259" key="7">
    <source>
        <dbReference type="PROSITE" id="PS50850"/>
    </source>
</evidence>
<evidence type="ECO:0000256" key="1">
    <source>
        <dbReference type="ARBA" id="ARBA00004651"/>
    </source>
</evidence>
<evidence type="ECO:0000256" key="3">
    <source>
        <dbReference type="ARBA" id="ARBA00022692"/>
    </source>
</evidence>
<evidence type="ECO:0000256" key="6">
    <source>
        <dbReference type="SAM" id="Phobius"/>
    </source>
</evidence>
<feature type="transmembrane region" description="Helical" evidence="6">
    <location>
        <begin position="231"/>
        <end position="257"/>
    </location>
</feature>
<evidence type="ECO:0000313" key="9">
    <source>
        <dbReference type="Proteomes" id="UP000078287"/>
    </source>
</evidence>
<feature type="transmembrane region" description="Helical" evidence="6">
    <location>
        <begin position="83"/>
        <end position="102"/>
    </location>
</feature>
<feature type="transmembrane region" description="Helical" evidence="6">
    <location>
        <begin position="360"/>
        <end position="378"/>
    </location>
</feature>
<keyword evidence="3 6" id="KW-0812">Transmembrane</keyword>
<dbReference type="GO" id="GO:0005886">
    <property type="term" value="C:plasma membrane"/>
    <property type="evidence" value="ECO:0007669"/>
    <property type="project" value="UniProtKB-SubCell"/>
</dbReference>
<name>A0A178MDF2_9CHLR</name>
<dbReference type="PROSITE" id="PS50850">
    <property type="entry name" value="MFS"/>
    <property type="match status" value="1"/>
</dbReference>
<feature type="transmembrane region" description="Helical" evidence="6">
    <location>
        <begin position="384"/>
        <end position="404"/>
    </location>
</feature>
<evidence type="ECO:0000256" key="5">
    <source>
        <dbReference type="ARBA" id="ARBA00023136"/>
    </source>
</evidence>
<dbReference type="Proteomes" id="UP000078287">
    <property type="component" value="Unassembled WGS sequence"/>
</dbReference>
<dbReference type="GO" id="GO:0022857">
    <property type="term" value="F:transmembrane transporter activity"/>
    <property type="evidence" value="ECO:0007669"/>
    <property type="project" value="InterPro"/>
</dbReference>